<dbReference type="Pfam" id="PF00754">
    <property type="entry name" value="F5_F8_type_C"/>
    <property type="match status" value="1"/>
</dbReference>
<keyword evidence="4" id="KW-1185">Reference proteome</keyword>
<feature type="domain" description="F5/8 type C" evidence="2">
    <location>
        <begin position="876"/>
        <end position="1018"/>
    </location>
</feature>
<dbReference type="Gene3D" id="3.30.1920.20">
    <property type="match status" value="2"/>
</dbReference>
<dbReference type="EMBL" id="WHOC01000028">
    <property type="protein sequence ID" value="NOU85420.1"/>
    <property type="molecule type" value="Genomic_DNA"/>
</dbReference>
<dbReference type="SUPFAM" id="SSF51445">
    <property type="entry name" value="(Trans)glycosidases"/>
    <property type="match status" value="1"/>
</dbReference>
<organism evidence="3 4">
    <name type="scientific">Paenibacillus germinis</name>
    <dbReference type="NCBI Taxonomy" id="2654979"/>
    <lineage>
        <taxon>Bacteria</taxon>
        <taxon>Bacillati</taxon>
        <taxon>Bacillota</taxon>
        <taxon>Bacilli</taxon>
        <taxon>Bacillales</taxon>
        <taxon>Paenibacillaceae</taxon>
        <taxon>Paenibacillus</taxon>
    </lineage>
</organism>
<accession>A0ABX1YWD9</accession>
<dbReference type="Gene3D" id="2.60.120.260">
    <property type="entry name" value="Galactose-binding domain-like"/>
    <property type="match status" value="1"/>
</dbReference>
<dbReference type="RefSeq" id="WP_216627963.1">
    <property type="nucleotide sequence ID" value="NZ_WHOC01000028.1"/>
</dbReference>
<dbReference type="Proteomes" id="UP000658690">
    <property type="component" value="Unassembled WGS sequence"/>
</dbReference>
<dbReference type="InterPro" id="IPR008979">
    <property type="entry name" value="Galactose-bd-like_sf"/>
</dbReference>
<sequence>MMGKWRKWYPTRVLTVFLALIMAATFIPAGDVHGAGTLLKTGNYSYSVAPNGGNSPDKGVTGLISSASGVLLDGSTTTYAGFMGSGTGTPGSVQVVFDLLKDYPLDSINIVLNSPNSFWGFNEFTVKYRPEAAEYYYIADKHTRTPGITSTSPSSTWNYSVNIPMSNKTARFIIIDIKRPHDFQHIPLTEVQIYKGTGQEGVNPGPALTAEQMALELNKDSLLAENLLKTGNYYLSPAPNAGNSPDKGATGLVSSTNGVLLDGLTTTYAGWLGSATAPGTVQVVFDLLKDYPLDSINLVLNSPNSSWGFKEFTVKYRPEAVTDYYYIAAKHIRTPGITSTSPSSTWNYSVNIPMSNKTARFIVIEIKRPHAFQHIPLTEVQIYKGTGQVGVNPGPALTAEQMALELKKDALMADKYGQWVYETWPGKVTSDGQLQQEYTNEANALSDVSLDLTKYDQYGGIKSGGGYTGSGYFRLQQIDNKWWFISPDGNKFILKGVDATSIWEWGYGTALKKADGTPRGVFEELPDPVAYAPAYVNDSNGERVSFVVANIMRKYGGNYESKWEDITKKRLIDWGFNAFSKWTRPTNITFPYINVLQDPGGLKRIQWTYDVFDSQSEAIIETALTPQLEKAKNDPWLIGYTYDNEAGWTTDIVKEVLTYNSSSPAKSAFVAFLAPRYNNDITAVNQLLGTSALSFDELKDTSINMAKVPAADVSEFIKLASRTYFSTVKNIIKRHDTNHLFMGSSVVPTWRTSLEWDSAAMEFVDAFSVDNYTNDPSWISRYEAFGKPLLNLEYTFSTTQRGLSPVNGATSVASIADRGMAYKSFVESETSHPLFIGSGWFSYFDQAVTWRKDGENFNIGLVNQQDQPYTDMVNIMKTVNAGLENVHAYGINLALDRPVTASSSKTASLVAGNAVDGKTNTRWGSNYTDNEWIYTDLGTIQPVSRVRLNWETAFGKAYKIQVSDNAVDWIDVYNTNTGNGAIDDISFSATSARYVRMLGIQRGTGYGYSLWEFEVYEQPGAAQDEIPPVTTDDAPSGWKNTNVTVSLAATDDQSGIENTQYRITDGQWQPYSNPITVSSEGNTVLAYMSVDKAGNPESPKSVSINIDKTAPITTVGLPPANANGWYHSDVNLTLNASDPLSGIHKVLYRINGGQWHTYDGAIDISAEGTNTIEYQSQDKAGNTEELKSEVVKVDKTAPEMQMNQNKNELWPANHKMVTVTAGTYGAIDPISGIQSIVLKSITSNEPDDGLGDGDTSQDIQNADFDTLDYMFDLRAERSGSGGGRVYTITYVATDYAGNVKTVTLTVTVPKNREQG</sequence>
<evidence type="ECO:0000256" key="1">
    <source>
        <dbReference type="SAM" id="SignalP"/>
    </source>
</evidence>
<dbReference type="SUPFAM" id="SSF49785">
    <property type="entry name" value="Galactose-binding domain-like"/>
    <property type="match status" value="1"/>
</dbReference>
<gene>
    <name evidence="3" type="ORF">GC102_06450</name>
</gene>
<keyword evidence="1" id="KW-0732">Signal</keyword>
<name>A0ABX1YWD9_9BACL</name>
<dbReference type="PANTHER" id="PTHR45713:SF6">
    <property type="entry name" value="F5_8 TYPE C DOMAIN-CONTAINING PROTEIN"/>
    <property type="match status" value="1"/>
</dbReference>
<feature type="chain" id="PRO_5046915365" description="F5/8 type C domain-containing protein" evidence="1">
    <location>
        <begin position="30"/>
        <end position="1315"/>
    </location>
</feature>
<dbReference type="NCBIfam" id="NF047446">
    <property type="entry name" value="barrel_OmpL47"/>
    <property type="match status" value="2"/>
</dbReference>
<evidence type="ECO:0000313" key="3">
    <source>
        <dbReference type="EMBL" id="NOU85420.1"/>
    </source>
</evidence>
<dbReference type="InterPro" id="IPR000421">
    <property type="entry name" value="FA58C"/>
</dbReference>
<dbReference type="InterPro" id="IPR051941">
    <property type="entry name" value="BG_Antigen-Binding_Lectin"/>
</dbReference>
<dbReference type="PANTHER" id="PTHR45713">
    <property type="entry name" value="FTP DOMAIN-CONTAINING PROTEIN"/>
    <property type="match status" value="1"/>
</dbReference>
<protein>
    <recommendedName>
        <fullName evidence="2">F5/8 type C domain-containing protein</fullName>
    </recommendedName>
</protein>
<feature type="signal peptide" evidence="1">
    <location>
        <begin position="1"/>
        <end position="29"/>
    </location>
</feature>
<proteinExistence type="predicted"/>
<dbReference type="Gene3D" id="3.20.20.80">
    <property type="entry name" value="Glycosidases"/>
    <property type="match status" value="1"/>
</dbReference>
<comment type="caution">
    <text evidence="3">The sequence shown here is derived from an EMBL/GenBank/DDBJ whole genome shotgun (WGS) entry which is preliminary data.</text>
</comment>
<evidence type="ECO:0000313" key="4">
    <source>
        <dbReference type="Proteomes" id="UP000658690"/>
    </source>
</evidence>
<reference evidence="3 4" key="1">
    <citation type="submission" date="2019-10" db="EMBL/GenBank/DDBJ databases">
        <title>Description of Paenibacillus choica sp. nov.</title>
        <authorList>
            <person name="Carlier A."/>
            <person name="Qi S."/>
        </authorList>
    </citation>
    <scope>NUCLEOTIDE SEQUENCE [LARGE SCALE GENOMIC DNA]</scope>
    <source>
        <strain evidence="3 4">LMG 31460</strain>
    </source>
</reference>
<dbReference type="PROSITE" id="PS50022">
    <property type="entry name" value="FA58C_3"/>
    <property type="match status" value="1"/>
</dbReference>
<dbReference type="InterPro" id="IPR017853">
    <property type="entry name" value="GH"/>
</dbReference>
<evidence type="ECO:0000259" key="2">
    <source>
        <dbReference type="PROSITE" id="PS50022"/>
    </source>
</evidence>
<dbReference type="InterPro" id="IPR058094">
    <property type="entry name" value="Ig-like_OmpL47-like"/>
</dbReference>